<reference evidence="3" key="1">
    <citation type="submission" date="2022-11" db="EMBL/GenBank/DDBJ databases">
        <title>Genome Sequence of Cubamyces cubensis.</title>
        <authorList>
            <person name="Buettner E."/>
        </authorList>
    </citation>
    <scope>NUCLEOTIDE SEQUENCE</scope>
    <source>
        <strain evidence="3">MPL-01</strain>
    </source>
</reference>
<protein>
    <recommendedName>
        <fullName evidence="2">DUF6697 domain-containing protein</fullName>
    </recommendedName>
</protein>
<sequence>MDSVFDYDGPAALEFRVRHYEAQLKAQAARIIELEAKVAYLEKCLIEASAKATDAASAPSVEPSASTIRASASLRQAVEEFRENGTSSTSNAATPISEPVSPESDVAGAQNIVPPVVEDDSGSDNDDVPPPPLSSTQSTRSSRFQATLSPPKRKPLEIEDALFFDPESLHPKPSTMVDIPRKKPKLIVEVVIPLRPKRPLSSRAPRLPRTPSDLEISGDDAGDRGSKLEAHGTDTSPVTPPGESKPTLSTSSMSSVYDNSPGPSSRNVKDRPPSLEPVSARAPPMDARAQSTELSYLDDFSEPPLPVIDRSDGQVHVADRAVAAIPTRVAPSVPTIPVQSTLAPETEDVPAPAPRDPPRIQDRLIGIPQFPIPIPNLPVEKFLVSKNWKNNLPFLSVPLRELLASRNHILPKLALNPYLPSEPGSPGLLYQANDRIKWEPGDQTVFIWLDYGLLRYVGEYCLELDGPMSEQEYQSWPPELKKTWAITILTMSEFRAIRTRILLSHQLGRRPAGKEVMDAVKRRRFDNLEGVAKSNARSAIVSAYERGEEVHLLLHSKFQYDTHERLYYLAFQRMIVWRMKCVGFDEELVQQMEDMKNGTTQGNTQDIAASSTAAATA</sequence>
<feature type="compositionally biased region" description="Basic and acidic residues" evidence="1">
    <location>
        <begin position="221"/>
        <end position="232"/>
    </location>
</feature>
<feature type="compositionally biased region" description="Low complexity" evidence="1">
    <location>
        <begin position="608"/>
        <end position="617"/>
    </location>
</feature>
<evidence type="ECO:0000259" key="2">
    <source>
        <dbReference type="Pfam" id="PF20411"/>
    </source>
</evidence>
<dbReference type="Pfam" id="PF20411">
    <property type="entry name" value="DUF6697"/>
    <property type="match status" value="1"/>
</dbReference>
<keyword evidence="4" id="KW-1185">Reference proteome</keyword>
<feature type="region of interest" description="Disordered" evidence="1">
    <location>
        <begin position="79"/>
        <end position="154"/>
    </location>
</feature>
<organism evidence="3 4">
    <name type="scientific">Trametes cubensis</name>
    <dbReference type="NCBI Taxonomy" id="1111947"/>
    <lineage>
        <taxon>Eukaryota</taxon>
        <taxon>Fungi</taxon>
        <taxon>Dikarya</taxon>
        <taxon>Basidiomycota</taxon>
        <taxon>Agaricomycotina</taxon>
        <taxon>Agaricomycetes</taxon>
        <taxon>Polyporales</taxon>
        <taxon>Polyporaceae</taxon>
        <taxon>Trametes</taxon>
    </lineage>
</organism>
<proteinExistence type="predicted"/>
<feature type="compositionally biased region" description="Acidic residues" evidence="1">
    <location>
        <begin position="117"/>
        <end position="127"/>
    </location>
</feature>
<feature type="compositionally biased region" description="Polar residues" evidence="1">
    <location>
        <begin position="84"/>
        <end position="94"/>
    </location>
</feature>
<evidence type="ECO:0000256" key="1">
    <source>
        <dbReference type="SAM" id="MobiDB-lite"/>
    </source>
</evidence>
<dbReference type="InterPro" id="IPR046520">
    <property type="entry name" value="DUF6697"/>
</dbReference>
<feature type="compositionally biased region" description="Polar residues" evidence="1">
    <location>
        <begin position="256"/>
        <end position="266"/>
    </location>
</feature>
<dbReference type="Proteomes" id="UP001215151">
    <property type="component" value="Unassembled WGS sequence"/>
</dbReference>
<feature type="region of interest" description="Disordered" evidence="1">
    <location>
        <begin position="597"/>
        <end position="617"/>
    </location>
</feature>
<dbReference type="AlphaFoldDB" id="A0AAD7TRJ9"/>
<feature type="region of interest" description="Disordered" evidence="1">
    <location>
        <begin position="199"/>
        <end position="286"/>
    </location>
</feature>
<feature type="domain" description="DUF6697" evidence="2">
    <location>
        <begin position="402"/>
        <end position="594"/>
    </location>
</feature>
<comment type="caution">
    <text evidence="3">The sequence shown here is derived from an EMBL/GenBank/DDBJ whole genome shotgun (WGS) entry which is preliminary data.</text>
</comment>
<gene>
    <name evidence="3" type="ORF">ONZ51_g6725</name>
</gene>
<accession>A0AAD7TRJ9</accession>
<feature type="compositionally biased region" description="Low complexity" evidence="1">
    <location>
        <begin position="201"/>
        <end position="211"/>
    </location>
</feature>
<name>A0AAD7TRJ9_9APHY</name>
<evidence type="ECO:0000313" key="4">
    <source>
        <dbReference type="Proteomes" id="UP001215151"/>
    </source>
</evidence>
<dbReference type="EMBL" id="JAPEVG010000166">
    <property type="protein sequence ID" value="KAJ8475190.1"/>
    <property type="molecule type" value="Genomic_DNA"/>
</dbReference>
<feature type="compositionally biased region" description="Low complexity" evidence="1">
    <location>
        <begin position="244"/>
        <end position="255"/>
    </location>
</feature>
<feature type="compositionally biased region" description="Polar residues" evidence="1">
    <location>
        <begin position="597"/>
        <end position="607"/>
    </location>
</feature>
<evidence type="ECO:0000313" key="3">
    <source>
        <dbReference type="EMBL" id="KAJ8475190.1"/>
    </source>
</evidence>
<feature type="compositionally biased region" description="Low complexity" evidence="1">
    <location>
        <begin position="134"/>
        <end position="143"/>
    </location>
</feature>